<dbReference type="InterPro" id="IPR020846">
    <property type="entry name" value="MFS_dom"/>
</dbReference>
<dbReference type="InterPro" id="IPR036259">
    <property type="entry name" value="MFS_trans_sf"/>
</dbReference>
<proteinExistence type="predicted"/>
<feature type="domain" description="Major facilitator superfamily (MFS) profile" evidence="8">
    <location>
        <begin position="1"/>
        <end position="408"/>
    </location>
</feature>
<keyword evidence="3" id="KW-1003">Cell membrane</keyword>
<dbReference type="PANTHER" id="PTHR23513:SF11">
    <property type="entry name" value="STAPHYLOFERRIN A TRANSPORTER"/>
    <property type="match status" value="1"/>
</dbReference>
<comment type="subcellular location">
    <subcellularLocation>
        <location evidence="1">Cell membrane</location>
        <topology evidence="1">Multi-pass membrane protein</topology>
    </subcellularLocation>
</comment>
<evidence type="ECO:0000256" key="4">
    <source>
        <dbReference type="ARBA" id="ARBA00022692"/>
    </source>
</evidence>
<name>X7E6E6_9GAMM</name>
<evidence type="ECO:0000256" key="2">
    <source>
        <dbReference type="ARBA" id="ARBA00022448"/>
    </source>
</evidence>
<sequence>MFYLKKLLFLFDFTALKSTEFRHYFFASWFSTLAVWMGRFMFGWLIWEKTESFFWVGIISSALLLPTLIITPFFGVVSDRIELRKGMLVWLSSQSLVSFVAFVLFVFFSPSLWSLLSLGFIFGCVASAGSPLRMSLIPRLVSKEVLPNAVGLGAIIFNSSRVISPALAAALLTVIAPEYIFLIAAMLFSMAVLFNTRLSALPPAQREKKQSKFEDLIKGFRFAYQSDFILLILLMTLINSQVGRALLELLPALSGTFTEGNARDLAILTACSGTGSILGALIIARQKGDKQHLMRLIMFAMLGTALTILPIIIVPPVFVLGGLICVISLLMTMIGAGSQILIQLSTHDEIRGRVMSIWIMIALGGPAIGAFFMGAIAEFISFNLMLLLMFSLACFGAFWLGYKRKTVLLEERVI</sequence>
<dbReference type="PATRIC" id="fig|1122207.3.peg.1415"/>
<dbReference type="Gene3D" id="1.20.1250.20">
    <property type="entry name" value="MFS general substrate transporter like domains"/>
    <property type="match status" value="1"/>
</dbReference>
<evidence type="ECO:0000256" key="1">
    <source>
        <dbReference type="ARBA" id="ARBA00004651"/>
    </source>
</evidence>
<reference evidence="9 10" key="1">
    <citation type="submission" date="2014-01" db="EMBL/GenBank/DDBJ databases">
        <title>Marinomonas ushuaiensis DSM 15871 Genome Sequencing.</title>
        <authorList>
            <person name="Lai Q."/>
            <person name="Shao Z.S."/>
        </authorList>
    </citation>
    <scope>NUCLEOTIDE SEQUENCE [LARGE SCALE GENOMIC DNA]</scope>
    <source>
        <strain evidence="9 10">DSM 15871</strain>
    </source>
</reference>
<dbReference type="PANTHER" id="PTHR23513">
    <property type="entry name" value="INTEGRAL MEMBRANE EFFLUX PROTEIN-RELATED"/>
    <property type="match status" value="1"/>
</dbReference>
<evidence type="ECO:0000256" key="3">
    <source>
        <dbReference type="ARBA" id="ARBA00022475"/>
    </source>
</evidence>
<feature type="transmembrane region" description="Helical" evidence="7">
    <location>
        <begin position="382"/>
        <end position="402"/>
    </location>
</feature>
<feature type="transmembrane region" description="Helical" evidence="7">
    <location>
        <begin position="262"/>
        <end position="284"/>
    </location>
</feature>
<dbReference type="RefSeq" id="WP_051436152.1">
    <property type="nucleotide sequence ID" value="NZ_JAMB01000004.1"/>
</dbReference>
<gene>
    <name evidence="9" type="ORF">MUS1_11405</name>
</gene>
<dbReference type="EMBL" id="JAMB01000004">
    <property type="protein sequence ID" value="ETX11390.1"/>
    <property type="molecule type" value="Genomic_DNA"/>
</dbReference>
<feature type="transmembrane region" description="Helical" evidence="7">
    <location>
        <begin position="88"/>
        <end position="108"/>
    </location>
</feature>
<keyword evidence="2" id="KW-0813">Transport</keyword>
<feature type="transmembrane region" description="Helical" evidence="7">
    <location>
        <begin position="319"/>
        <end position="342"/>
    </location>
</feature>
<accession>X7E6E6</accession>
<evidence type="ECO:0000256" key="5">
    <source>
        <dbReference type="ARBA" id="ARBA00022989"/>
    </source>
</evidence>
<feature type="transmembrane region" description="Helical" evidence="7">
    <location>
        <begin position="114"/>
        <end position="133"/>
    </location>
</feature>
<evidence type="ECO:0000259" key="8">
    <source>
        <dbReference type="PROSITE" id="PS50850"/>
    </source>
</evidence>
<keyword evidence="4 7" id="KW-0812">Transmembrane</keyword>
<dbReference type="OrthoDB" id="9775268at2"/>
<evidence type="ECO:0000313" key="9">
    <source>
        <dbReference type="EMBL" id="ETX11390.1"/>
    </source>
</evidence>
<feature type="transmembrane region" description="Helical" evidence="7">
    <location>
        <begin position="296"/>
        <end position="313"/>
    </location>
</feature>
<dbReference type="STRING" id="1122207.MUS1_11405"/>
<keyword evidence="10" id="KW-1185">Reference proteome</keyword>
<dbReference type="eggNOG" id="COG2814">
    <property type="taxonomic scope" value="Bacteria"/>
</dbReference>
<feature type="transmembrane region" description="Helical" evidence="7">
    <location>
        <begin position="21"/>
        <end position="47"/>
    </location>
</feature>
<dbReference type="GO" id="GO:0005886">
    <property type="term" value="C:plasma membrane"/>
    <property type="evidence" value="ECO:0007669"/>
    <property type="project" value="UniProtKB-SubCell"/>
</dbReference>
<dbReference type="GO" id="GO:0022857">
    <property type="term" value="F:transmembrane transporter activity"/>
    <property type="evidence" value="ECO:0007669"/>
    <property type="project" value="InterPro"/>
</dbReference>
<feature type="transmembrane region" description="Helical" evidence="7">
    <location>
        <begin position="354"/>
        <end position="376"/>
    </location>
</feature>
<dbReference type="InterPro" id="IPR010290">
    <property type="entry name" value="TM_effector"/>
</dbReference>
<evidence type="ECO:0000256" key="6">
    <source>
        <dbReference type="ARBA" id="ARBA00023136"/>
    </source>
</evidence>
<protein>
    <submittedName>
        <fullName evidence="9">Transporter</fullName>
    </submittedName>
</protein>
<evidence type="ECO:0000256" key="7">
    <source>
        <dbReference type="SAM" id="Phobius"/>
    </source>
</evidence>
<organism evidence="9 10">
    <name type="scientific">Marinomonas ushuaiensis DSM 15871</name>
    <dbReference type="NCBI Taxonomy" id="1122207"/>
    <lineage>
        <taxon>Bacteria</taxon>
        <taxon>Pseudomonadati</taxon>
        <taxon>Pseudomonadota</taxon>
        <taxon>Gammaproteobacteria</taxon>
        <taxon>Oceanospirillales</taxon>
        <taxon>Oceanospirillaceae</taxon>
        <taxon>Marinomonas</taxon>
    </lineage>
</organism>
<dbReference type="CDD" id="cd06173">
    <property type="entry name" value="MFS_MefA_like"/>
    <property type="match status" value="1"/>
</dbReference>
<dbReference type="Proteomes" id="UP000054058">
    <property type="component" value="Unassembled WGS sequence"/>
</dbReference>
<evidence type="ECO:0000313" key="10">
    <source>
        <dbReference type="Proteomes" id="UP000054058"/>
    </source>
</evidence>
<dbReference type="Pfam" id="PF05977">
    <property type="entry name" value="MFS_3"/>
    <property type="match status" value="1"/>
</dbReference>
<feature type="transmembrane region" description="Helical" evidence="7">
    <location>
        <begin position="53"/>
        <end position="76"/>
    </location>
</feature>
<keyword evidence="6 7" id="KW-0472">Membrane</keyword>
<comment type="caution">
    <text evidence="9">The sequence shown here is derived from an EMBL/GenBank/DDBJ whole genome shotgun (WGS) entry which is preliminary data.</text>
</comment>
<keyword evidence="5 7" id="KW-1133">Transmembrane helix</keyword>
<feature type="transmembrane region" description="Helical" evidence="7">
    <location>
        <begin position="222"/>
        <end position="242"/>
    </location>
</feature>
<dbReference type="AlphaFoldDB" id="X7E6E6"/>
<dbReference type="PROSITE" id="PS50850">
    <property type="entry name" value="MFS"/>
    <property type="match status" value="1"/>
</dbReference>
<dbReference type="SUPFAM" id="SSF103473">
    <property type="entry name" value="MFS general substrate transporter"/>
    <property type="match status" value="1"/>
</dbReference>